<reference evidence="1" key="1">
    <citation type="journal article" date="2018" name="DNA Res.">
        <title>Multiple hybrid de novo genome assembly of finger millet, an orphan allotetraploid crop.</title>
        <authorList>
            <person name="Hatakeyama M."/>
            <person name="Aluri S."/>
            <person name="Balachadran M.T."/>
            <person name="Sivarajan S.R."/>
            <person name="Patrignani A."/>
            <person name="Gruter S."/>
            <person name="Poveda L."/>
            <person name="Shimizu-Inatsugi R."/>
            <person name="Baeten J."/>
            <person name="Francoijs K.J."/>
            <person name="Nataraja K.N."/>
            <person name="Reddy Y.A.N."/>
            <person name="Phadnis S."/>
            <person name="Ravikumar R.L."/>
            <person name="Schlapbach R."/>
            <person name="Sreeman S.M."/>
            <person name="Shimizu K.K."/>
        </authorList>
    </citation>
    <scope>NUCLEOTIDE SEQUENCE</scope>
</reference>
<evidence type="ECO:0000313" key="1">
    <source>
        <dbReference type="EMBL" id="GJM91717.1"/>
    </source>
</evidence>
<sequence>MESIVGDGNNTFFWTDNWLQGSSIATAAPNILAQVPKAKRNTRTVREALLDDQWTQDIQGALDVAALAELIRLMDILEEFQFLPRVQDVHKWKFSTSGQYSSNALY</sequence>
<evidence type="ECO:0000313" key="2">
    <source>
        <dbReference type="Proteomes" id="UP001054889"/>
    </source>
</evidence>
<organism evidence="1 2">
    <name type="scientific">Eleusine coracana subsp. coracana</name>
    <dbReference type="NCBI Taxonomy" id="191504"/>
    <lineage>
        <taxon>Eukaryota</taxon>
        <taxon>Viridiplantae</taxon>
        <taxon>Streptophyta</taxon>
        <taxon>Embryophyta</taxon>
        <taxon>Tracheophyta</taxon>
        <taxon>Spermatophyta</taxon>
        <taxon>Magnoliopsida</taxon>
        <taxon>Liliopsida</taxon>
        <taxon>Poales</taxon>
        <taxon>Poaceae</taxon>
        <taxon>PACMAD clade</taxon>
        <taxon>Chloridoideae</taxon>
        <taxon>Cynodonteae</taxon>
        <taxon>Eleusininae</taxon>
        <taxon>Eleusine</taxon>
    </lineage>
</organism>
<gene>
    <name evidence="1" type="primary">ga08123</name>
    <name evidence="1" type="ORF">PR202_ga08123</name>
</gene>
<keyword evidence="2" id="KW-1185">Reference proteome</keyword>
<reference evidence="1" key="2">
    <citation type="submission" date="2021-12" db="EMBL/GenBank/DDBJ databases">
        <title>Resequencing data analysis of finger millet.</title>
        <authorList>
            <person name="Hatakeyama M."/>
            <person name="Aluri S."/>
            <person name="Balachadran M.T."/>
            <person name="Sivarajan S.R."/>
            <person name="Poveda L."/>
            <person name="Shimizu-Inatsugi R."/>
            <person name="Schlapbach R."/>
            <person name="Sreeman S.M."/>
            <person name="Shimizu K.K."/>
        </authorList>
    </citation>
    <scope>NUCLEOTIDE SEQUENCE</scope>
</reference>
<dbReference type="EMBL" id="BQKI01000003">
    <property type="protein sequence ID" value="GJM91717.1"/>
    <property type="molecule type" value="Genomic_DNA"/>
</dbReference>
<dbReference type="Proteomes" id="UP001054889">
    <property type="component" value="Unassembled WGS sequence"/>
</dbReference>
<name>A0AAV5C0I4_ELECO</name>
<proteinExistence type="predicted"/>
<comment type="caution">
    <text evidence="1">The sequence shown here is derived from an EMBL/GenBank/DDBJ whole genome shotgun (WGS) entry which is preliminary data.</text>
</comment>
<protein>
    <submittedName>
        <fullName evidence="1">Uncharacterized protein</fullName>
    </submittedName>
</protein>
<dbReference type="AlphaFoldDB" id="A0AAV5C0I4"/>
<accession>A0AAV5C0I4</accession>